<protein>
    <submittedName>
        <fullName evidence="4">N-6 DNA methylase</fullName>
    </submittedName>
</protein>
<organism evidence="4 5">
    <name type="scientific">Nocardioides bizhenqiangii</name>
    <dbReference type="NCBI Taxonomy" id="3095076"/>
    <lineage>
        <taxon>Bacteria</taxon>
        <taxon>Bacillati</taxon>
        <taxon>Actinomycetota</taxon>
        <taxon>Actinomycetes</taxon>
        <taxon>Propionibacteriales</taxon>
        <taxon>Nocardioidaceae</taxon>
        <taxon>Nocardioides</taxon>
    </lineage>
</organism>
<dbReference type="GO" id="GO:0008168">
    <property type="term" value="F:methyltransferase activity"/>
    <property type="evidence" value="ECO:0007669"/>
    <property type="project" value="UniProtKB-KW"/>
</dbReference>
<dbReference type="PROSITE" id="PS00092">
    <property type="entry name" value="N6_MTASE"/>
    <property type="match status" value="1"/>
</dbReference>
<dbReference type="PRINTS" id="PR00507">
    <property type="entry name" value="N12N6MTFRASE"/>
</dbReference>
<gene>
    <name evidence="4" type="ORF">SHK19_01000</name>
</gene>
<keyword evidence="4" id="KW-0489">Methyltransferase</keyword>
<keyword evidence="2" id="KW-0238">DNA-binding</keyword>
<evidence type="ECO:0000313" key="5">
    <source>
        <dbReference type="Proteomes" id="UP001327225"/>
    </source>
</evidence>
<sequence length="704" mass="75099">MTAEGLFTVLLSHYGTSASEQETLQVKGIAEALVAADLASSDREIALAERFDQLHTMLYMRGGIRPTNAAVEELAKLLLLRVWLAREPNAFVQGVGRLSDLLELSDPADVYLDGVKAAFRQAIAEPDLAASLPDGTTQTVWPLDEPLRIGRADVLAEALSVLAEAVPMESKSAPGDILGSAFDIFLRGRYDHAGGLATYLTPTVVTSAAADIALSLVDPWSFKGMSFGDPCSGTGRFLVALLDRLKTFYGDSARGKAKFQEMLSAGVFGADQSASSIAKARVNLLLYGAHHPRLFTVEDSVTDPALDKMRDTLSLILTNPPFGEGKYDSVEGIRRTEEDLSSMSGGARRIDPALAFVARCANLLRPGGVLGIVLPDGLVDGPVLREELFGASSRGSQLTVEASISLPTATFALSGTVARTSLLFLRKGESTSERIFLARAEHIGYLKQSGRAVPDPKGSDLPLIVASGIDALVTKARTRTPLVASEAPLIAAIPRQDVTSLDPAAWDPGSMKARKELKSSGASMAVYLAPQSRRRLARAADEVSAFVSVLHVDPFGSVAWHEAASYAPATPGQTATAGQVLVSLLNPSKLRAFVVPDAFPLIECSMEFGVFDALDVDPYYVLALLHDPRVKSQLAPLGRGTSSSRRRITSADVLGLRVPKASMRAVASVGRETRERIEAIRISQSGLAAIYESQRPVTARTIRP</sequence>
<dbReference type="InterPro" id="IPR052916">
    <property type="entry name" value="Type-I_RE_MTase_Subunit"/>
</dbReference>
<evidence type="ECO:0000259" key="3">
    <source>
        <dbReference type="Pfam" id="PF02384"/>
    </source>
</evidence>
<dbReference type="GO" id="GO:0032259">
    <property type="term" value="P:methylation"/>
    <property type="evidence" value="ECO:0007669"/>
    <property type="project" value="UniProtKB-KW"/>
</dbReference>
<dbReference type="EMBL" id="CP141059">
    <property type="protein sequence ID" value="WQQ26825.1"/>
    <property type="molecule type" value="Genomic_DNA"/>
</dbReference>
<dbReference type="SUPFAM" id="SSF53335">
    <property type="entry name" value="S-adenosyl-L-methionine-dependent methyltransferases"/>
    <property type="match status" value="1"/>
</dbReference>
<dbReference type="Gene3D" id="3.40.50.150">
    <property type="entry name" value="Vaccinia Virus protein VP39"/>
    <property type="match status" value="1"/>
</dbReference>
<name>A0ABZ0ZRA6_9ACTN</name>
<dbReference type="RefSeq" id="WP_322937597.1">
    <property type="nucleotide sequence ID" value="NZ_CP141059.1"/>
</dbReference>
<dbReference type="Pfam" id="PF02384">
    <property type="entry name" value="N6_Mtase"/>
    <property type="match status" value="1"/>
</dbReference>
<reference evidence="5" key="1">
    <citation type="submission" date="2023-12" db="EMBL/GenBank/DDBJ databases">
        <title>Novel species in genus Nocardioides.</title>
        <authorList>
            <person name="Zhou H."/>
        </authorList>
    </citation>
    <scope>NUCLEOTIDE SEQUENCE [LARGE SCALE GENOMIC DNA]</scope>
    <source>
        <strain evidence="5">HM61</strain>
    </source>
</reference>
<evidence type="ECO:0000313" key="4">
    <source>
        <dbReference type="EMBL" id="WQQ26825.1"/>
    </source>
</evidence>
<evidence type="ECO:0000256" key="2">
    <source>
        <dbReference type="ARBA" id="ARBA00023125"/>
    </source>
</evidence>
<dbReference type="Proteomes" id="UP001327225">
    <property type="component" value="Chromosome"/>
</dbReference>
<accession>A0ABZ0ZRA6</accession>
<dbReference type="InterPro" id="IPR029063">
    <property type="entry name" value="SAM-dependent_MTases_sf"/>
</dbReference>
<dbReference type="Gene3D" id="3.90.220.20">
    <property type="entry name" value="DNA methylase specificity domains"/>
    <property type="match status" value="1"/>
</dbReference>
<evidence type="ECO:0000256" key="1">
    <source>
        <dbReference type="ARBA" id="ARBA00022747"/>
    </source>
</evidence>
<dbReference type="PANTHER" id="PTHR42998:SF1">
    <property type="entry name" value="TYPE I RESTRICTION ENZYME HINDI METHYLASE SUBUNIT"/>
    <property type="match status" value="1"/>
</dbReference>
<keyword evidence="1" id="KW-0680">Restriction system</keyword>
<keyword evidence="4" id="KW-0808">Transferase</keyword>
<proteinExistence type="predicted"/>
<keyword evidence="5" id="KW-1185">Reference proteome</keyword>
<dbReference type="InterPro" id="IPR044946">
    <property type="entry name" value="Restrct_endonuc_typeI_TRD_sf"/>
</dbReference>
<dbReference type="PANTHER" id="PTHR42998">
    <property type="entry name" value="TYPE I RESTRICTION ENZYME HINDVIIP M PROTEIN-RELATED"/>
    <property type="match status" value="1"/>
</dbReference>
<feature type="domain" description="DNA methylase adenine-specific" evidence="3">
    <location>
        <begin position="176"/>
        <end position="442"/>
    </location>
</feature>
<dbReference type="InterPro" id="IPR002052">
    <property type="entry name" value="DNA_methylase_N6_adenine_CS"/>
</dbReference>
<dbReference type="InterPro" id="IPR003356">
    <property type="entry name" value="DNA_methylase_A-5"/>
</dbReference>